<evidence type="ECO:0000256" key="1">
    <source>
        <dbReference type="SAM" id="Coils"/>
    </source>
</evidence>
<evidence type="ECO:0000313" key="4">
    <source>
        <dbReference type="Proteomes" id="UP000886817"/>
    </source>
</evidence>
<evidence type="ECO:0000313" key="3">
    <source>
        <dbReference type="EMBL" id="HIX58948.1"/>
    </source>
</evidence>
<gene>
    <name evidence="3" type="ORF">IAA45_04435</name>
</gene>
<proteinExistence type="predicted"/>
<comment type="caution">
    <text evidence="3">The sequence shown here is derived from an EMBL/GenBank/DDBJ whole genome shotgun (WGS) entry which is preliminary data.</text>
</comment>
<dbReference type="EMBL" id="DXEX01000103">
    <property type="protein sequence ID" value="HIX58948.1"/>
    <property type="molecule type" value="Genomic_DNA"/>
</dbReference>
<reference evidence="3" key="1">
    <citation type="journal article" date="2021" name="PeerJ">
        <title>Extensive microbial diversity within the chicken gut microbiome revealed by metagenomics and culture.</title>
        <authorList>
            <person name="Gilroy R."/>
            <person name="Ravi A."/>
            <person name="Getino M."/>
            <person name="Pursley I."/>
            <person name="Horton D.L."/>
            <person name="Alikhan N.F."/>
            <person name="Baker D."/>
            <person name="Gharbi K."/>
            <person name="Hall N."/>
            <person name="Watson M."/>
            <person name="Adriaenssens E.M."/>
            <person name="Foster-Nyarko E."/>
            <person name="Jarju S."/>
            <person name="Secka A."/>
            <person name="Antonio M."/>
            <person name="Oren A."/>
            <person name="Chaudhuri R.R."/>
            <person name="La Ragione R."/>
            <person name="Hildebrand F."/>
            <person name="Pallen M.J."/>
        </authorList>
    </citation>
    <scope>NUCLEOTIDE SEQUENCE</scope>
    <source>
        <strain evidence="3">ChiSjej1B19-8411</strain>
    </source>
</reference>
<dbReference type="InterPro" id="IPR026870">
    <property type="entry name" value="Zinc_ribbon_dom"/>
</dbReference>
<dbReference type="AlphaFoldDB" id="A0A9D1WHD7"/>
<sequence length="100" mass="11853">MTDRISEKKRQEIEYLTRQLDQKEQELQEKYCDVGKSIMEKIEKENKEIDHMVDEVIQLKRKLVKAKGQIRCPNCHQYNEPGSSYCSSCGKKLERETCPE</sequence>
<evidence type="ECO:0000259" key="2">
    <source>
        <dbReference type="Pfam" id="PF13240"/>
    </source>
</evidence>
<reference evidence="3" key="2">
    <citation type="submission" date="2021-04" db="EMBL/GenBank/DDBJ databases">
        <authorList>
            <person name="Gilroy R."/>
        </authorList>
    </citation>
    <scope>NUCLEOTIDE SEQUENCE</scope>
    <source>
        <strain evidence="3">ChiSjej1B19-8411</strain>
    </source>
</reference>
<accession>A0A9D1WHD7</accession>
<organism evidence="3 4">
    <name type="scientific">Candidatus Blautia gallistercoris</name>
    <dbReference type="NCBI Taxonomy" id="2838490"/>
    <lineage>
        <taxon>Bacteria</taxon>
        <taxon>Bacillati</taxon>
        <taxon>Bacillota</taxon>
        <taxon>Clostridia</taxon>
        <taxon>Lachnospirales</taxon>
        <taxon>Lachnospiraceae</taxon>
        <taxon>Blautia</taxon>
    </lineage>
</organism>
<dbReference type="Pfam" id="PF13240">
    <property type="entry name" value="Zn_Ribbon_1"/>
    <property type="match status" value="1"/>
</dbReference>
<name>A0A9D1WHD7_9FIRM</name>
<protein>
    <submittedName>
        <fullName evidence="3">Zinc ribbon domain-containing protein</fullName>
    </submittedName>
</protein>
<keyword evidence="1" id="KW-0175">Coiled coil</keyword>
<feature type="domain" description="Zinc-ribbon" evidence="2">
    <location>
        <begin position="72"/>
        <end position="93"/>
    </location>
</feature>
<dbReference type="Proteomes" id="UP000886817">
    <property type="component" value="Unassembled WGS sequence"/>
</dbReference>
<feature type="coiled-coil region" evidence="1">
    <location>
        <begin position="6"/>
        <end position="62"/>
    </location>
</feature>